<evidence type="ECO:0000313" key="4">
    <source>
        <dbReference type="Proteomes" id="UP000032233"/>
    </source>
</evidence>
<dbReference type="RefSeq" id="WP_197282194.1">
    <property type="nucleotide sequence ID" value="NZ_AZAC01000036.1"/>
</dbReference>
<dbReference type="InterPro" id="IPR036856">
    <property type="entry name" value="Ald_Oxase/Xan_DH_a/b_sf"/>
</dbReference>
<keyword evidence="4" id="KW-1185">Reference proteome</keyword>
<dbReference type="EMBL" id="AZAC01000036">
    <property type="protein sequence ID" value="KIX11975.1"/>
    <property type="molecule type" value="Genomic_DNA"/>
</dbReference>
<dbReference type="Pfam" id="PF02738">
    <property type="entry name" value="MoCoBD_1"/>
    <property type="match status" value="1"/>
</dbReference>
<protein>
    <submittedName>
        <fullName evidence="3">Aldehyde oxidase</fullName>
    </submittedName>
</protein>
<proteinExistence type="predicted"/>
<comment type="caution">
    <text evidence="3">The sequence shown here is derived from an EMBL/GenBank/DDBJ whole genome shotgun (WGS) entry which is preliminary data.</text>
</comment>
<evidence type="ECO:0000313" key="3">
    <source>
        <dbReference type="EMBL" id="KIX11975.1"/>
    </source>
</evidence>
<dbReference type="PATRIC" id="fig|1429043.3.peg.4557"/>
<feature type="domain" description="Aldehyde oxidase/xanthine dehydrogenase a/b hammerhead" evidence="2">
    <location>
        <begin position="17"/>
        <end position="125"/>
    </location>
</feature>
<reference evidence="3 4" key="1">
    <citation type="submission" date="2013-11" db="EMBL/GenBank/DDBJ databases">
        <title>Metagenomic analysis of a methanogenic consortium involved in long chain n-alkane degradation.</title>
        <authorList>
            <person name="Davidova I.A."/>
            <person name="Callaghan A.V."/>
            <person name="Wawrik B."/>
            <person name="Pruitt S."/>
            <person name="Marks C."/>
            <person name="Duncan K.E."/>
            <person name="Suflita J.M."/>
        </authorList>
    </citation>
    <scope>NUCLEOTIDE SEQUENCE [LARGE SCALE GENOMIC DNA]</scope>
    <source>
        <strain evidence="3 4">SPR</strain>
    </source>
</reference>
<dbReference type="GO" id="GO:0005506">
    <property type="term" value="F:iron ion binding"/>
    <property type="evidence" value="ECO:0007669"/>
    <property type="project" value="InterPro"/>
</dbReference>
<dbReference type="STRING" id="1429043.X474_21505"/>
<dbReference type="PANTHER" id="PTHR11908">
    <property type="entry name" value="XANTHINE DEHYDROGENASE"/>
    <property type="match status" value="1"/>
</dbReference>
<dbReference type="SUPFAM" id="SSF54665">
    <property type="entry name" value="CO dehydrogenase molybdoprotein N-domain-like"/>
    <property type="match status" value="1"/>
</dbReference>
<dbReference type="InterPro" id="IPR008274">
    <property type="entry name" value="AldOxase/xan_DH_MoCoBD1"/>
</dbReference>
<dbReference type="Pfam" id="PF01315">
    <property type="entry name" value="Ald_Xan_dh_C"/>
    <property type="match status" value="1"/>
</dbReference>
<dbReference type="InterPro" id="IPR037165">
    <property type="entry name" value="AldOxase/xan_DH_Mopterin-bd_sf"/>
</dbReference>
<evidence type="ECO:0000256" key="1">
    <source>
        <dbReference type="SAM" id="MobiDB-lite"/>
    </source>
</evidence>
<dbReference type="SUPFAM" id="SSF56003">
    <property type="entry name" value="Molybdenum cofactor-binding domain"/>
    <property type="match status" value="1"/>
</dbReference>
<dbReference type="InterPro" id="IPR000674">
    <property type="entry name" value="Ald_Oxase/Xan_DH_a/b"/>
</dbReference>
<accession>A0A0D2JR68</accession>
<dbReference type="Gene3D" id="3.90.1170.50">
    <property type="entry name" value="Aldehyde oxidase/xanthine dehydrogenase, a/b hammerhead"/>
    <property type="match status" value="1"/>
</dbReference>
<feature type="region of interest" description="Disordered" evidence="1">
    <location>
        <begin position="577"/>
        <end position="599"/>
    </location>
</feature>
<dbReference type="InterPro" id="IPR016208">
    <property type="entry name" value="Ald_Oxase/xanthine_DH-like"/>
</dbReference>
<evidence type="ECO:0000259" key="2">
    <source>
        <dbReference type="SMART" id="SM01008"/>
    </source>
</evidence>
<name>A0A0D2JR68_9BACT</name>
<gene>
    <name evidence="3" type="ORF">X474_21505</name>
</gene>
<dbReference type="GO" id="GO:0016491">
    <property type="term" value="F:oxidoreductase activity"/>
    <property type="evidence" value="ECO:0007669"/>
    <property type="project" value="InterPro"/>
</dbReference>
<dbReference type="InterPro" id="IPR046867">
    <property type="entry name" value="AldOxase/xan_DH_MoCoBD2"/>
</dbReference>
<organism evidence="3 4">
    <name type="scientific">Dethiosulfatarculus sandiegensis</name>
    <dbReference type="NCBI Taxonomy" id="1429043"/>
    <lineage>
        <taxon>Bacteria</taxon>
        <taxon>Pseudomonadati</taxon>
        <taxon>Thermodesulfobacteriota</taxon>
        <taxon>Desulfarculia</taxon>
        <taxon>Desulfarculales</taxon>
        <taxon>Desulfarculaceae</taxon>
        <taxon>Dethiosulfatarculus</taxon>
    </lineage>
</organism>
<dbReference type="PANTHER" id="PTHR11908:SF157">
    <property type="entry name" value="XANTHINE DEHYDROGENASE SUBUNIT D-RELATED"/>
    <property type="match status" value="1"/>
</dbReference>
<dbReference type="SMART" id="SM01008">
    <property type="entry name" value="Ald_Xan_dh_C"/>
    <property type="match status" value="1"/>
</dbReference>
<feature type="compositionally biased region" description="Polar residues" evidence="1">
    <location>
        <begin position="589"/>
        <end position="599"/>
    </location>
</feature>
<dbReference type="Proteomes" id="UP000032233">
    <property type="component" value="Unassembled WGS sequence"/>
</dbReference>
<dbReference type="Pfam" id="PF20256">
    <property type="entry name" value="MoCoBD_2"/>
    <property type="match status" value="1"/>
</dbReference>
<dbReference type="AlphaFoldDB" id="A0A0D2JR68"/>
<dbReference type="InParanoid" id="A0A0D2JR68"/>
<sequence>MVIGEIPAKRGALEKVKGRTLFGVDQGQPSDLVLACVRVFEAPARIEEIDPTPALALPGVVKVFTYKDIPGSNRLGIIPVTKDQQFLAEDRVLHPGQAVALVVGIDQKSAEKGVRAVSVKTTPLPGVFDYKKALLPDAPLVHPEHPTGNLLSSRVIKKGDVEKALSESYVVVKNTYTTSPLEHCALETEGGRARIVDGRLEVKACSQNPHYDQADLTRFLGLEAEQVRVIQAETGGGFGGKLDISVQAYLGLACWLLKKPCRMVYSREESFHATGKRHPFEMVYTTGADKKGRLTAIKAEMLADTGAFASYGLAVAMRAAVHAAGPYFVPNSLVDLKMVYTNNPWYGAMRGFGVPQAAIAHEGQMDALAEKLGMDPWEIRRLNALRPGQETITGQKLLSGVGIIACLDALKPHYEAFKRELNSTPEYLEGVGLGAMYYGIGNTGVSNPSTAQIEWTVDNKVILHTGVADIGQGSDTVLCQMAAEKLGLEYSRMELVRGDTDHTTNAGATSASRQTYISGNAVLNAAEDLKALILDEASEMLEAAKQDLLLSGEKISVVGYPDKTLSVIEVVHSLEQKGKETRGEGDYDPTTQALDQETGQGEPYETYAYAVQAALCQVEQASGMIRIKKVAAAHDVGKAINPEAVKGQIAGGVLMGVGLALMEEYKPGKSENLQDYHIPTAKDAPEINSLIVEEPCDTGPYGAKGVGEPALIPTAPALAAGVGQALGRPMRHMPMSLERVMEALEQRDQEKGSDHDR</sequence>
<dbReference type="Gene3D" id="3.30.365.10">
    <property type="entry name" value="Aldehyde oxidase/xanthine dehydrogenase, molybdopterin binding domain"/>
    <property type="match status" value="4"/>
</dbReference>